<accession>A0A850RCE8</accession>
<organism evidence="2 3">
    <name type="scientific">Bombilactobacillus apium</name>
    <dbReference type="NCBI Taxonomy" id="2675299"/>
    <lineage>
        <taxon>Bacteria</taxon>
        <taxon>Bacillati</taxon>
        <taxon>Bacillota</taxon>
        <taxon>Bacilli</taxon>
        <taxon>Lactobacillales</taxon>
        <taxon>Lactobacillaceae</taxon>
        <taxon>Bombilactobacillus</taxon>
    </lineage>
</organism>
<dbReference type="SUPFAM" id="SSF55729">
    <property type="entry name" value="Acyl-CoA N-acyltransferases (Nat)"/>
    <property type="match status" value="1"/>
</dbReference>
<keyword evidence="2" id="KW-0808">Transferase</keyword>
<evidence type="ECO:0000313" key="2">
    <source>
        <dbReference type="EMBL" id="NVY96448.1"/>
    </source>
</evidence>
<gene>
    <name evidence="2" type="ORF">HU830_04580</name>
</gene>
<dbReference type="Proteomes" id="UP000563523">
    <property type="component" value="Unassembled WGS sequence"/>
</dbReference>
<comment type="caution">
    <text evidence="2">The sequence shown here is derived from an EMBL/GenBank/DDBJ whole genome shotgun (WGS) entry which is preliminary data.</text>
</comment>
<feature type="domain" description="N-acetyltransferase" evidence="1">
    <location>
        <begin position="3"/>
        <end position="160"/>
    </location>
</feature>
<reference evidence="2 3" key="1">
    <citation type="submission" date="2020-06" db="EMBL/GenBank/DDBJ databases">
        <authorList>
            <person name="Kang J."/>
        </authorList>
    </citation>
    <scope>NUCLEOTIDE SEQUENCE [LARGE SCALE GENOMIC DNA]</scope>
    <source>
        <strain evidence="2 3">DCY120</strain>
    </source>
</reference>
<sequence length="177" mass="20701">MTIEITPTLTTELTWWHQLYEQAFPAVERLPWNQLQELAQTDSRMQLQTIKSDQRPVGILFGVQFAVQECFVVYLAISPEERGQNLGSQVVQQLKQVFPQGLMLESELVEKSAPNFEQRQRRYAFYLRNGLQDSQLMTVNGPERYHLLYHHHYDVRVYLQISQQLGLPMGIYLSNSN</sequence>
<evidence type="ECO:0000313" key="3">
    <source>
        <dbReference type="Proteomes" id="UP000563523"/>
    </source>
</evidence>
<dbReference type="EMBL" id="JABZEC010000003">
    <property type="protein sequence ID" value="NVY96448.1"/>
    <property type="molecule type" value="Genomic_DNA"/>
</dbReference>
<dbReference type="InterPro" id="IPR016181">
    <property type="entry name" value="Acyl_CoA_acyltransferase"/>
</dbReference>
<dbReference type="GO" id="GO:0016747">
    <property type="term" value="F:acyltransferase activity, transferring groups other than amino-acyl groups"/>
    <property type="evidence" value="ECO:0007669"/>
    <property type="project" value="InterPro"/>
</dbReference>
<proteinExistence type="predicted"/>
<dbReference type="AlphaFoldDB" id="A0A850RCE8"/>
<protein>
    <submittedName>
        <fullName evidence="2">GNAT family N-acetyltransferase</fullName>
    </submittedName>
</protein>
<dbReference type="RefSeq" id="WP_176942606.1">
    <property type="nucleotide sequence ID" value="NZ_JABZEC010000003.1"/>
</dbReference>
<evidence type="ECO:0000259" key="1">
    <source>
        <dbReference type="PROSITE" id="PS51186"/>
    </source>
</evidence>
<dbReference type="PROSITE" id="PS51186">
    <property type="entry name" value="GNAT"/>
    <property type="match status" value="1"/>
</dbReference>
<dbReference type="Gene3D" id="3.40.630.30">
    <property type="match status" value="1"/>
</dbReference>
<dbReference type="InterPro" id="IPR000182">
    <property type="entry name" value="GNAT_dom"/>
</dbReference>
<keyword evidence="3" id="KW-1185">Reference proteome</keyword>
<dbReference type="Pfam" id="PF00583">
    <property type="entry name" value="Acetyltransf_1"/>
    <property type="match status" value="1"/>
</dbReference>
<name>A0A850RCE8_9LACO</name>